<dbReference type="InterPro" id="IPR046345">
    <property type="entry name" value="TraB_PrgY-like"/>
</dbReference>
<proteinExistence type="predicted"/>
<accession>A0ABQ6MU49</accession>
<dbReference type="PANTHER" id="PTHR21530">
    <property type="entry name" value="PHEROMONE SHUTDOWN PROTEIN"/>
    <property type="match status" value="1"/>
</dbReference>
<name>A0ABQ6MU49_9STRA</name>
<evidence type="ECO:0000256" key="1">
    <source>
        <dbReference type="SAM" id="SignalP"/>
    </source>
</evidence>
<feature type="signal peptide" evidence="1">
    <location>
        <begin position="1"/>
        <end position="23"/>
    </location>
</feature>
<dbReference type="EMBL" id="BRYB01001738">
    <property type="protein sequence ID" value="GMI32448.1"/>
    <property type="molecule type" value="Genomic_DNA"/>
</dbReference>
<protein>
    <submittedName>
        <fullName evidence="2">Uncharacterized protein</fullName>
    </submittedName>
</protein>
<dbReference type="InterPro" id="IPR002816">
    <property type="entry name" value="TraB/PrgY/GumN_fam"/>
</dbReference>
<feature type="chain" id="PRO_5047087223" evidence="1">
    <location>
        <begin position="24"/>
        <end position="320"/>
    </location>
</feature>
<dbReference type="PANTHER" id="PTHR21530:SF7">
    <property type="entry name" value="TRAB DOMAIN-CONTAINING PROTEIN"/>
    <property type="match status" value="1"/>
</dbReference>
<keyword evidence="1" id="KW-0732">Signal</keyword>
<dbReference type="CDD" id="cd14726">
    <property type="entry name" value="TraB_PrgY-like"/>
    <property type="match status" value="1"/>
</dbReference>
<reference evidence="2 3" key="1">
    <citation type="journal article" date="2023" name="Commun. Biol.">
        <title>Genome analysis of Parmales, the sister group of diatoms, reveals the evolutionary specialization of diatoms from phago-mixotrophs to photoautotrophs.</title>
        <authorList>
            <person name="Ban H."/>
            <person name="Sato S."/>
            <person name="Yoshikawa S."/>
            <person name="Yamada K."/>
            <person name="Nakamura Y."/>
            <person name="Ichinomiya M."/>
            <person name="Sato N."/>
            <person name="Blanc-Mathieu R."/>
            <person name="Endo H."/>
            <person name="Kuwata A."/>
            <person name="Ogata H."/>
        </authorList>
    </citation>
    <scope>NUCLEOTIDE SEQUENCE [LARGE SCALE GENOMIC DNA]</scope>
</reference>
<keyword evidence="3" id="KW-1185">Reference proteome</keyword>
<organism evidence="2 3">
    <name type="scientific">Tetraparma gracilis</name>
    <dbReference type="NCBI Taxonomy" id="2962635"/>
    <lineage>
        <taxon>Eukaryota</taxon>
        <taxon>Sar</taxon>
        <taxon>Stramenopiles</taxon>
        <taxon>Ochrophyta</taxon>
        <taxon>Bolidophyceae</taxon>
        <taxon>Parmales</taxon>
        <taxon>Triparmaceae</taxon>
        <taxon>Tetraparma</taxon>
    </lineage>
</organism>
<dbReference type="Pfam" id="PF01963">
    <property type="entry name" value="TraB_PrgY_gumN"/>
    <property type="match status" value="1"/>
</dbReference>
<dbReference type="Proteomes" id="UP001165060">
    <property type="component" value="Unassembled WGS sequence"/>
</dbReference>
<evidence type="ECO:0000313" key="3">
    <source>
        <dbReference type="Proteomes" id="UP001165060"/>
    </source>
</evidence>
<gene>
    <name evidence="2" type="ORF">TeGR_g3578</name>
</gene>
<sequence>MSLAFFSALFLLLLLLLPPPSLPSPIPSLSTLSSPPLTLHVLGTAHVSSCSSDAVARAFEQLEPDAVCLELCHERAPGLLAALPGVASERVPGAGRPPLLLSLISSLQSRYAAGQNVTVGADFLAALDHCHRSASPPPVLLLDRPLSLTVSRLTSSLSPFSKLRLVLSLLLQSLLSPFLAGRTRRYLAAALADGSLVERELAKLAKSLPRVHEVLVKERDEYLAAKLLQACERVREERGGAPVVVLAVLGKGHQAAVLRRVEAGLGQGRAPPVRGALLEESFKGGGGGGRYTEEERRHLAEEIVLCEMPPPPDRSAAPPA</sequence>
<comment type="caution">
    <text evidence="2">The sequence shown here is derived from an EMBL/GenBank/DDBJ whole genome shotgun (WGS) entry which is preliminary data.</text>
</comment>
<evidence type="ECO:0000313" key="2">
    <source>
        <dbReference type="EMBL" id="GMI32448.1"/>
    </source>
</evidence>